<keyword evidence="14" id="KW-1185">Reference proteome</keyword>
<dbReference type="Gene3D" id="3.10.150.10">
    <property type="entry name" value="DNA Polymerase III, subunit A, domain 2"/>
    <property type="match status" value="1"/>
</dbReference>
<dbReference type="PANTHER" id="PTHR30478">
    <property type="entry name" value="DNA POLYMERASE III SUBUNIT BETA"/>
    <property type="match status" value="1"/>
</dbReference>
<evidence type="ECO:0000256" key="2">
    <source>
        <dbReference type="ARBA" id="ARBA00010752"/>
    </source>
</evidence>
<dbReference type="GO" id="GO:0005737">
    <property type="term" value="C:cytoplasm"/>
    <property type="evidence" value="ECO:0007669"/>
    <property type="project" value="UniProtKB-SubCell"/>
</dbReference>
<evidence type="ECO:0000256" key="1">
    <source>
        <dbReference type="ARBA" id="ARBA00004496"/>
    </source>
</evidence>
<gene>
    <name evidence="13" type="ORF">EV675_3245</name>
</gene>
<dbReference type="Pfam" id="PF02767">
    <property type="entry name" value="DNA_pol3_beta_2"/>
    <property type="match status" value="1"/>
</dbReference>
<evidence type="ECO:0000256" key="3">
    <source>
        <dbReference type="ARBA" id="ARBA00021035"/>
    </source>
</evidence>
<organism evidence="13 14">
    <name type="scientific">Pigmentiphaga kullae</name>
    <dbReference type="NCBI Taxonomy" id="151784"/>
    <lineage>
        <taxon>Bacteria</taxon>
        <taxon>Pseudomonadati</taxon>
        <taxon>Pseudomonadota</taxon>
        <taxon>Betaproteobacteria</taxon>
        <taxon>Burkholderiales</taxon>
        <taxon>Alcaligenaceae</taxon>
        <taxon>Pigmentiphaga</taxon>
    </lineage>
</organism>
<keyword evidence="9" id="KW-0238">DNA-binding</keyword>
<comment type="similarity">
    <text evidence="2">Belongs to the beta sliding clamp family.</text>
</comment>
<protein>
    <recommendedName>
        <fullName evidence="3">Beta sliding clamp</fullName>
    </recommendedName>
    <alternativeName>
        <fullName evidence="11">Beta-clamp processivity factor</fullName>
    </alternativeName>
    <alternativeName>
        <fullName evidence="10">DNA polymerase III beta sliding clamp subunit</fullName>
    </alternativeName>
</protein>
<evidence type="ECO:0000256" key="4">
    <source>
        <dbReference type="ARBA" id="ARBA00022490"/>
    </source>
</evidence>
<dbReference type="PANTHER" id="PTHR30478:SF0">
    <property type="entry name" value="BETA SLIDING CLAMP"/>
    <property type="match status" value="1"/>
</dbReference>
<sequence>MSAEKAVIHATPKLLKAAAYAAAKSDIRWYLQGVYIEATADQTIAVATNGHFMVAVRDQAKNEVSEPTSLILPAKIVAALSKPVVAGRWDHAHRLQRVGGNKWSCELPGWGCGLSATFSQVDGKYPDWRRVIPSSMSGEPGVFNQQYVHLIHEAAKAFTNSKQTNVIVMADGPVKGAVVRADTARIGDFIGIVMPIRSEIDQARFLEIPKWATA</sequence>
<dbReference type="InterPro" id="IPR046938">
    <property type="entry name" value="DNA_clamp_sf"/>
</dbReference>
<dbReference type="RefSeq" id="WP_130358274.1">
    <property type="nucleotide sequence ID" value="NZ_SGXC01000002.1"/>
</dbReference>
<dbReference type="EMBL" id="SGXC01000002">
    <property type="protein sequence ID" value="RZS80633.1"/>
    <property type="molecule type" value="Genomic_DNA"/>
</dbReference>
<evidence type="ECO:0000313" key="13">
    <source>
        <dbReference type="EMBL" id="RZS80633.1"/>
    </source>
</evidence>
<evidence type="ECO:0000256" key="7">
    <source>
        <dbReference type="ARBA" id="ARBA00022705"/>
    </source>
</evidence>
<evidence type="ECO:0000256" key="8">
    <source>
        <dbReference type="ARBA" id="ARBA00022932"/>
    </source>
</evidence>
<dbReference type="SUPFAM" id="SSF55979">
    <property type="entry name" value="DNA clamp"/>
    <property type="match status" value="1"/>
</dbReference>
<keyword evidence="8" id="KW-0239">DNA-directed DNA polymerase</keyword>
<reference evidence="13 14" key="1">
    <citation type="submission" date="2019-02" db="EMBL/GenBank/DDBJ databases">
        <title>Genomic Encyclopedia of Type Strains, Phase IV (KMG-IV): sequencing the most valuable type-strain genomes for metagenomic binning, comparative biology and taxonomic classification.</title>
        <authorList>
            <person name="Goeker M."/>
        </authorList>
    </citation>
    <scope>NUCLEOTIDE SEQUENCE [LARGE SCALE GENOMIC DNA]</scope>
    <source>
        <strain evidence="13 14">K24</strain>
    </source>
</reference>
<dbReference type="GO" id="GO:0009360">
    <property type="term" value="C:DNA polymerase III complex"/>
    <property type="evidence" value="ECO:0007669"/>
    <property type="project" value="InterPro"/>
</dbReference>
<dbReference type="GO" id="GO:0008408">
    <property type="term" value="F:3'-5' exonuclease activity"/>
    <property type="evidence" value="ECO:0007669"/>
    <property type="project" value="InterPro"/>
</dbReference>
<evidence type="ECO:0000256" key="5">
    <source>
        <dbReference type="ARBA" id="ARBA00022679"/>
    </source>
</evidence>
<evidence type="ECO:0000313" key="14">
    <source>
        <dbReference type="Proteomes" id="UP000292445"/>
    </source>
</evidence>
<keyword evidence="6" id="KW-0548">Nucleotidyltransferase</keyword>
<evidence type="ECO:0000256" key="9">
    <source>
        <dbReference type="ARBA" id="ARBA00023125"/>
    </source>
</evidence>
<evidence type="ECO:0000256" key="10">
    <source>
        <dbReference type="ARBA" id="ARBA00030988"/>
    </source>
</evidence>
<comment type="caution">
    <text evidence="13">The sequence shown here is derived from an EMBL/GenBank/DDBJ whole genome shotgun (WGS) entry which is preliminary data.</text>
</comment>
<dbReference type="GO" id="GO:0003677">
    <property type="term" value="F:DNA binding"/>
    <property type="evidence" value="ECO:0007669"/>
    <property type="project" value="UniProtKB-KW"/>
</dbReference>
<feature type="domain" description="DNA polymerase III beta sliding clamp central" evidence="12">
    <location>
        <begin position="13"/>
        <end position="82"/>
    </location>
</feature>
<comment type="subcellular location">
    <subcellularLocation>
        <location evidence="1">Cytoplasm</location>
    </subcellularLocation>
</comment>
<dbReference type="Proteomes" id="UP000292445">
    <property type="component" value="Unassembled WGS sequence"/>
</dbReference>
<dbReference type="OrthoDB" id="9157270at2"/>
<dbReference type="InterPro" id="IPR001001">
    <property type="entry name" value="DNA_polIII_beta"/>
</dbReference>
<keyword evidence="4" id="KW-0963">Cytoplasm</keyword>
<proteinExistence type="inferred from homology"/>
<keyword evidence="5" id="KW-0808">Transferase</keyword>
<dbReference type="GO" id="GO:0003887">
    <property type="term" value="F:DNA-directed DNA polymerase activity"/>
    <property type="evidence" value="ECO:0007669"/>
    <property type="project" value="UniProtKB-KW"/>
</dbReference>
<evidence type="ECO:0000256" key="6">
    <source>
        <dbReference type="ARBA" id="ARBA00022695"/>
    </source>
</evidence>
<dbReference type="InterPro" id="IPR022637">
    <property type="entry name" value="DNA_polIII_beta_cen"/>
</dbReference>
<dbReference type="GO" id="GO:0006271">
    <property type="term" value="P:DNA strand elongation involved in DNA replication"/>
    <property type="evidence" value="ECO:0007669"/>
    <property type="project" value="TreeGrafter"/>
</dbReference>
<dbReference type="AlphaFoldDB" id="A0A4Q7NCJ2"/>
<evidence type="ECO:0000256" key="11">
    <source>
        <dbReference type="ARBA" id="ARBA00033276"/>
    </source>
</evidence>
<accession>A0A4Q7NCJ2</accession>
<evidence type="ECO:0000259" key="12">
    <source>
        <dbReference type="Pfam" id="PF02767"/>
    </source>
</evidence>
<name>A0A4Q7NCJ2_9BURK</name>
<keyword evidence="7" id="KW-0235">DNA replication</keyword>